<dbReference type="GO" id="GO:0016787">
    <property type="term" value="F:hydrolase activity"/>
    <property type="evidence" value="ECO:0007669"/>
    <property type="project" value="UniProtKB-KW"/>
</dbReference>
<dbReference type="Pfam" id="PF03959">
    <property type="entry name" value="FSH1"/>
    <property type="match status" value="1"/>
</dbReference>
<dbReference type="InterPro" id="IPR050593">
    <property type="entry name" value="LovG"/>
</dbReference>
<accession>A0AAN6WUU6</accession>
<dbReference type="Proteomes" id="UP001302126">
    <property type="component" value="Unassembled WGS sequence"/>
</dbReference>
<sequence length="265" mass="29773">MDNLQNTNVKVQDEVARLMPHLSTPTQQRRTARVLMLHGYAESGERMRAKTRFLRSNLEHDVPLPSKFKDSFPDGFEFFYPTGPKLLKDDTDLWAWGLGDYATTEIKHIDKSVRDILQLLQTEGPFIGIVGFSTGSTLALILASLAERGASPEVAEALKLDDFSLLPSQPFSFCIMYSGCILSHSSYRSLWFPRICTPVLHFVGEHDTLIPRAELLKFSKRCRNGVTEFHPGGHFVAQYRACQTAIVKFVAAQLSRERPKNATAA</sequence>
<reference evidence="3" key="1">
    <citation type="journal article" date="2023" name="Mol. Phylogenet. Evol.">
        <title>Genome-scale phylogeny and comparative genomics of the fungal order Sordariales.</title>
        <authorList>
            <person name="Hensen N."/>
            <person name="Bonometti L."/>
            <person name="Westerberg I."/>
            <person name="Brannstrom I.O."/>
            <person name="Guillou S."/>
            <person name="Cros-Aarteil S."/>
            <person name="Calhoun S."/>
            <person name="Haridas S."/>
            <person name="Kuo A."/>
            <person name="Mondo S."/>
            <person name="Pangilinan J."/>
            <person name="Riley R."/>
            <person name="LaButti K."/>
            <person name="Andreopoulos B."/>
            <person name="Lipzen A."/>
            <person name="Chen C."/>
            <person name="Yan M."/>
            <person name="Daum C."/>
            <person name="Ng V."/>
            <person name="Clum A."/>
            <person name="Steindorff A."/>
            <person name="Ohm R.A."/>
            <person name="Martin F."/>
            <person name="Silar P."/>
            <person name="Natvig D.O."/>
            <person name="Lalanne C."/>
            <person name="Gautier V."/>
            <person name="Ament-Velasquez S.L."/>
            <person name="Kruys A."/>
            <person name="Hutchinson M.I."/>
            <person name="Powell A.J."/>
            <person name="Barry K."/>
            <person name="Miller A.N."/>
            <person name="Grigoriev I.V."/>
            <person name="Debuchy R."/>
            <person name="Gladieux P."/>
            <person name="Hiltunen Thoren M."/>
            <person name="Johannesson H."/>
        </authorList>
    </citation>
    <scope>NUCLEOTIDE SEQUENCE</scope>
    <source>
        <strain evidence="3">PSN309</strain>
    </source>
</reference>
<proteinExistence type="predicted"/>
<dbReference type="EMBL" id="MU864398">
    <property type="protein sequence ID" value="KAK4187715.1"/>
    <property type="molecule type" value="Genomic_DNA"/>
</dbReference>
<evidence type="ECO:0000313" key="4">
    <source>
        <dbReference type="Proteomes" id="UP001302126"/>
    </source>
</evidence>
<dbReference type="GO" id="GO:0005634">
    <property type="term" value="C:nucleus"/>
    <property type="evidence" value="ECO:0007669"/>
    <property type="project" value="TreeGrafter"/>
</dbReference>
<evidence type="ECO:0000313" key="3">
    <source>
        <dbReference type="EMBL" id="KAK4187715.1"/>
    </source>
</evidence>
<dbReference type="AlphaFoldDB" id="A0AAN6WUU6"/>
<dbReference type="Gene3D" id="3.40.50.1820">
    <property type="entry name" value="alpha/beta hydrolase"/>
    <property type="match status" value="1"/>
</dbReference>
<dbReference type="InterPro" id="IPR029058">
    <property type="entry name" value="AB_hydrolase_fold"/>
</dbReference>
<gene>
    <name evidence="3" type="ORF">QBC35DRAFT_551168</name>
</gene>
<evidence type="ECO:0000256" key="1">
    <source>
        <dbReference type="ARBA" id="ARBA00022801"/>
    </source>
</evidence>
<dbReference type="GO" id="GO:0019748">
    <property type="term" value="P:secondary metabolic process"/>
    <property type="evidence" value="ECO:0007669"/>
    <property type="project" value="TreeGrafter"/>
</dbReference>
<keyword evidence="4" id="KW-1185">Reference proteome</keyword>
<evidence type="ECO:0000259" key="2">
    <source>
        <dbReference type="Pfam" id="PF03959"/>
    </source>
</evidence>
<reference evidence="3" key="2">
    <citation type="submission" date="2023-05" db="EMBL/GenBank/DDBJ databases">
        <authorList>
            <consortium name="Lawrence Berkeley National Laboratory"/>
            <person name="Steindorff A."/>
            <person name="Hensen N."/>
            <person name="Bonometti L."/>
            <person name="Westerberg I."/>
            <person name="Brannstrom I.O."/>
            <person name="Guillou S."/>
            <person name="Cros-Aarteil S."/>
            <person name="Calhoun S."/>
            <person name="Haridas S."/>
            <person name="Kuo A."/>
            <person name="Mondo S."/>
            <person name="Pangilinan J."/>
            <person name="Riley R."/>
            <person name="Labutti K."/>
            <person name="Andreopoulos B."/>
            <person name="Lipzen A."/>
            <person name="Chen C."/>
            <person name="Yanf M."/>
            <person name="Daum C."/>
            <person name="Ng V."/>
            <person name="Clum A."/>
            <person name="Ohm R."/>
            <person name="Martin F."/>
            <person name="Silar P."/>
            <person name="Natvig D."/>
            <person name="Lalanne C."/>
            <person name="Gautier V."/>
            <person name="Ament-Velasquez S.L."/>
            <person name="Kruys A."/>
            <person name="Hutchinson M.I."/>
            <person name="Powell A.J."/>
            <person name="Barry K."/>
            <person name="Miller A.N."/>
            <person name="Grigoriev I.V."/>
            <person name="Debuchy R."/>
            <person name="Gladieux P."/>
            <person name="Thoren M.H."/>
            <person name="Johannesson H."/>
        </authorList>
    </citation>
    <scope>NUCLEOTIDE SEQUENCE</scope>
    <source>
        <strain evidence="3">PSN309</strain>
    </source>
</reference>
<protein>
    <submittedName>
        <fullName evidence="3">Alpha/beta-hydrolase</fullName>
    </submittedName>
</protein>
<name>A0AAN6WUU6_9PEZI</name>
<dbReference type="InterPro" id="IPR005645">
    <property type="entry name" value="FSH-like_dom"/>
</dbReference>
<dbReference type="SUPFAM" id="SSF53474">
    <property type="entry name" value="alpha/beta-Hydrolases"/>
    <property type="match status" value="1"/>
</dbReference>
<dbReference type="PANTHER" id="PTHR48070:SF6">
    <property type="entry name" value="ESTERASE OVCA2"/>
    <property type="match status" value="1"/>
</dbReference>
<keyword evidence="1" id="KW-0378">Hydrolase</keyword>
<dbReference type="PANTHER" id="PTHR48070">
    <property type="entry name" value="ESTERASE OVCA2"/>
    <property type="match status" value="1"/>
</dbReference>
<feature type="domain" description="Serine hydrolase" evidence="2">
    <location>
        <begin position="31"/>
        <end position="238"/>
    </location>
</feature>
<comment type="caution">
    <text evidence="3">The sequence shown here is derived from an EMBL/GenBank/DDBJ whole genome shotgun (WGS) entry which is preliminary data.</text>
</comment>
<dbReference type="GO" id="GO:0005737">
    <property type="term" value="C:cytoplasm"/>
    <property type="evidence" value="ECO:0007669"/>
    <property type="project" value="TreeGrafter"/>
</dbReference>
<organism evidence="3 4">
    <name type="scientific">Podospora australis</name>
    <dbReference type="NCBI Taxonomy" id="1536484"/>
    <lineage>
        <taxon>Eukaryota</taxon>
        <taxon>Fungi</taxon>
        <taxon>Dikarya</taxon>
        <taxon>Ascomycota</taxon>
        <taxon>Pezizomycotina</taxon>
        <taxon>Sordariomycetes</taxon>
        <taxon>Sordariomycetidae</taxon>
        <taxon>Sordariales</taxon>
        <taxon>Podosporaceae</taxon>
        <taxon>Podospora</taxon>
    </lineage>
</organism>